<evidence type="ECO:0000313" key="10">
    <source>
        <dbReference type="Proteomes" id="UP000694403"/>
    </source>
</evidence>
<keyword evidence="1" id="KW-1003">Cell membrane</keyword>
<comment type="subcellular location">
    <subcellularLocation>
        <location evidence="6">Cell projection</location>
        <location evidence="6">Lamellipodium membrane</location>
        <topology evidence="6">Single-pass membrane protein</topology>
        <orientation evidence="6">Cytoplasmic side</orientation>
    </subcellularLocation>
</comment>
<dbReference type="GO" id="GO:0048812">
    <property type="term" value="P:neuron projection morphogenesis"/>
    <property type="evidence" value="ECO:0007669"/>
    <property type="project" value="TreeGrafter"/>
</dbReference>
<keyword evidence="3" id="KW-1133">Transmembrane helix</keyword>
<evidence type="ECO:0000256" key="1">
    <source>
        <dbReference type="ARBA" id="ARBA00022475"/>
    </source>
</evidence>
<dbReference type="GO" id="GO:0016477">
    <property type="term" value="P:cell migration"/>
    <property type="evidence" value="ECO:0007669"/>
    <property type="project" value="TreeGrafter"/>
</dbReference>
<evidence type="ECO:0000313" key="9">
    <source>
        <dbReference type="Ensembl" id="ENSCSRP00000016145.1"/>
    </source>
</evidence>
<keyword evidence="10" id="KW-1185">Reference proteome</keyword>
<evidence type="ECO:0000256" key="4">
    <source>
        <dbReference type="ARBA" id="ARBA00023136"/>
    </source>
</evidence>
<dbReference type="GO" id="GO:0030866">
    <property type="term" value="P:cortical actin cytoskeleton organization"/>
    <property type="evidence" value="ECO:0007669"/>
    <property type="project" value="TreeGrafter"/>
</dbReference>
<reference evidence="9" key="2">
    <citation type="submission" date="2025-09" db="UniProtKB">
        <authorList>
            <consortium name="Ensembl"/>
        </authorList>
    </citation>
    <scope>IDENTIFICATION</scope>
</reference>
<dbReference type="PANTHER" id="PTHR12093">
    <property type="entry name" value="NCK-ASSOCIATED PROTEIN 1"/>
    <property type="match status" value="1"/>
</dbReference>
<protein>
    <recommendedName>
        <fullName evidence="8">Nck-associated protein 1</fullName>
    </recommendedName>
</protein>
<accession>A0A8C3SJK4</accession>
<reference evidence="9" key="1">
    <citation type="submission" date="2025-08" db="UniProtKB">
        <authorList>
            <consortium name="Ensembl"/>
        </authorList>
    </citation>
    <scope>IDENTIFICATION</scope>
</reference>
<dbReference type="InterPro" id="IPR019137">
    <property type="entry name" value="Nck-associated_protein-1"/>
</dbReference>
<proteinExistence type="inferred from homology"/>
<dbReference type="GO" id="GO:0030031">
    <property type="term" value="P:cell projection assembly"/>
    <property type="evidence" value="ECO:0007669"/>
    <property type="project" value="TreeGrafter"/>
</dbReference>
<dbReference type="GO" id="GO:0031209">
    <property type="term" value="C:SCAR complex"/>
    <property type="evidence" value="ECO:0007669"/>
    <property type="project" value="TreeGrafter"/>
</dbReference>
<keyword evidence="4" id="KW-0472">Membrane</keyword>
<dbReference type="Pfam" id="PF09735">
    <property type="entry name" value="Nckap1"/>
    <property type="match status" value="2"/>
</dbReference>
<evidence type="ECO:0000256" key="6">
    <source>
        <dbReference type="ARBA" id="ARBA00037839"/>
    </source>
</evidence>
<evidence type="ECO:0000256" key="8">
    <source>
        <dbReference type="ARBA" id="ARBA00039689"/>
    </source>
</evidence>
<sequence length="765" mass="87227">MSRSVLQPSQQKLAEKLTILNDRGIGMLTRLYNIKKACGDPKAKPSYLIDKNLESAVKFIVRKFPAVETRNNNQQLAQLQKEKSEILKNLALYYFTFVDVMEFKDHVCELLNTIDVCQVFFDITVNFDLTKNYLDLIITYTTLMILLSRIEERKAIIGLYNYAHEMTHGSSDREYPRLGQMIVDYENPLKKMMEEFVPHSKSLSDALISLQMVYPRRNLSADQWRNAQLLSLISAPSTMLNPAQSDTMPCEYLSLDAMEKWIIFGFILCHGILNSDVTALNLWKLALQSSSCLSLFRDEVFHIHKAAEDLFVNIRGYNKRINDIRECKEAAVSHAGSMHRERRKFLRSALKELATVLSDQPGLLGPKALFVFMALSFARDEIIWLLRHADNMPKKSADDFIDKHIAELIFYMEELRAHVRKYGPVMQRYYVQYLSGFDAVVLNELVQVRDFILQSVFFSDAVEDGEVFDFRGMRLDWFRLQVSFKCVFVCTSIDILSLSLAHICKLVVENVEVLTQMRTSFDKPDQMAALFKRLSSVDSVLKRMTIIGVILSFRSLAQEALRDVLSYHIPFLVSSIEDFKDHIPRETDMKVAMNVYELSSAAGLPCEIDPALVVALSSQKSENISPEEEYKIACLLMVFVAVSLPTLASNVMSQYSPAIEGHCNNIHCLAKAINQIAAALFTIHKGSIEDRLKEFLALASSSLLKIGQETDKTTTRNRESVYLLLDMIVQESPFLTMDLLESCFPYVLLRNAYHAVYKQSVTSSA</sequence>
<evidence type="ECO:0000256" key="7">
    <source>
        <dbReference type="ARBA" id="ARBA00037947"/>
    </source>
</evidence>
<evidence type="ECO:0000256" key="2">
    <source>
        <dbReference type="ARBA" id="ARBA00022692"/>
    </source>
</evidence>
<keyword evidence="2" id="KW-0812">Transmembrane</keyword>
<dbReference type="Ensembl" id="ENSCSRT00000016852.1">
    <property type="protein sequence ID" value="ENSCSRP00000016145.1"/>
    <property type="gene ID" value="ENSCSRG00000011760.1"/>
</dbReference>
<comment type="similarity">
    <text evidence="7">Belongs to the HEM-1/HEM-2 family.</text>
</comment>
<dbReference type="PANTHER" id="PTHR12093:SF11">
    <property type="entry name" value="NCK-ASSOCIATED PROTEIN 1"/>
    <property type="match status" value="1"/>
</dbReference>
<keyword evidence="5" id="KW-0966">Cell projection</keyword>
<organism evidence="9 10">
    <name type="scientific">Chelydra serpentina</name>
    <name type="common">Snapping turtle</name>
    <name type="synonym">Testudo serpentina</name>
    <dbReference type="NCBI Taxonomy" id="8475"/>
    <lineage>
        <taxon>Eukaryota</taxon>
        <taxon>Metazoa</taxon>
        <taxon>Chordata</taxon>
        <taxon>Craniata</taxon>
        <taxon>Vertebrata</taxon>
        <taxon>Euteleostomi</taxon>
        <taxon>Archelosauria</taxon>
        <taxon>Testudinata</taxon>
        <taxon>Testudines</taxon>
        <taxon>Cryptodira</taxon>
        <taxon>Durocryptodira</taxon>
        <taxon>Americhelydia</taxon>
        <taxon>Chelydroidea</taxon>
        <taxon>Chelydridae</taxon>
        <taxon>Chelydra</taxon>
    </lineage>
</organism>
<dbReference type="Proteomes" id="UP000694403">
    <property type="component" value="Unplaced"/>
</dbReference>
<dbReference type="AlphaFoldDB" id="A0A8C3SJK4"/>
<dbReference type="GO" id="GO:0031258">
    <property type="term" value="C:lamellipodium membrane"/>
    <property type="evidence" value="ECO:0007669"/>
    <property type="project" value="UniProtKB-SubCell"/>
</dbReference>
<name>A0A8C3SJK4_CHESE</name>
<evidence type="ECO:0000256" key="3">
    <source>
        <dbReference type="ARBA" id="ARBA00022989"/>
    </source>
</evidence>
<evidence type="ECO:0000256" key="5">
    <source>
        <dbReference type="ARBA" id="ARBA00023273"/>
    </source>
</evidence>